<name>A0AA36CS71_9BILA</name>
<dbReference type="Proteomes" id="UP001177023">
    <property type="component" value="Unassembled WGS sequence"/>
</dbReference>
<feature type="compositionally biased region" description="Basic and acidic residues" evidence="1">
    <location>
        <begin position="128"/>
        <end position="139"/>
    </location>
</feature>
<evidence type="ECO:0000313" key="2">
    <source>
        <dbReference type="EMBL" id="CAJ0573863.1"/>
    </source>
</evidence>
<accession>A0AA36CS71</accession>
<organism evidence="2 3">
    <name type="scientific">Mesorhabditis spiculigera</name>
    <dbReference type="NCBI Taxonomy" id="96644"/>
    <lineage>
        <taxon>Eukaryota</taxon>
        <taxon>Metazoa</taxon>
        <taxon>Ecdysozoa</taxon>
        <taxon>Nematoda</taxon>
        <taxon>Chromadorea</taxon>
        <taxon>Rhabditida</taxon>
        <taxon>Rhabditina</taxon>
        <taxon>Rhabditomorpha</taxon>
        <taxon>Rhabditoidea</taxon>
        <taxon>Rhabditidae</taxon>
        <taxon>Mesorhabditinae</taxon>
        <taxon>Mesorhabditis</taxon>
    </lineage>
</organism>
<evidence type="ECO:0000313" key="3">
    <source>
        <dbReference type="Proteomes" id="UP001177023"/>
    </source>
</evidence>
<feature type="region of interest" description="Disordered" evidence="1">
    <location>
        <begin position="128"/>
        <end position="163"/>
    </location>
</feature>
<feature type="non-terminal residue" evidence="2">
    <location>
        <position position="163"/>
    </location>
</feature>
<evidence type="ECO:0000256" key="1">
    <source>
        <dbReference type="SAM" id="MobiDB-lite"/>
    </source>
</evidence>
<dbReference type="EMBL" id="CATQJA010002624">
    <property type="protein sequence ID" value="CAJ0573863.1"/>
    <property type="molecule type" value="Genomic_DNA"/>
</dbReference>
<protein>
    <submittedName>
        <fullName evidence="2">Uncharacterized protein</fullName>
    </submittedName>
</protein>
<dbReference type="AlphaFoldDB" id="A0AA36CS71"/>
<comment type="caution">
    <text evidence="2">The sequence shown here is derived from an EMBL/GenBank/DDBJ whole genome shotgun (WGS) entry which is preliminary data.</text>
</comment>
<reference evidence="2" key="1">
    <citation type="submission" date="2023-06" db="EMBL/GenBank/DDBJ databases">
        <authorList>
            <person name="Delattre M."/>
        </authorList>
    </citation>
    <scope>NUCLEOTIDE SEQUENCE</scope>
    <source>
        <strain evidence="2">AF72</strain>
    </source>
</reference>
<proteinExistence type="predicted"/>
<sequence>MLPANGHYDGMFSDETIIISDPSGVAYDEIEAIEAIEVDGQEDAIEIYSEYRGRSVNALGMPSPLIGGDQADAQYDDDVRFQAFIAARLAELNDRDKAFIKLEIQRILLDARVGAGTAANMIKQREDAVRFDQEHEPSPGDHTPVHSPPQSPQLVADIKQMKD</sequence>
<keyword evidence="3" id="KW-1185">Reference proteome</keyword>
<gene>
    <name evidence="2" type="ORF">MSPICULIGERA_LOCUS12209</name>
</gene>